<dbReference type="GO" id="GO:0046872">
    <property type="term" value="F:metal ion binding"/>
    <property type="evidence" value="ECO:0007669"/>
    <property type="project" value="UniProtKB-KW"/>
</dbReference>
<accession>D8LH45</accession>
<comment type="subcellular location">
    <subcellularLocation>
        <location evidence="1 8">Nucleus</location>
    </subcellularLocation>
</comment>
<feature type="compositionally biased region" description="Basic and acidic residues" evidence="9">
    <location>
        <begin position="111"/>
        <end position="137"/>
    </location>
</feature>
<comment type="function">
    <text evidence="8">Part of the spliceosome which catalyzes two sequential transesterification reactions, first the excision of the non-coding intron from pre-mRNA and then the ligation of the coding exons to form the mature mRNA. Plays a role in stabilizing the structure of the spliceosome catalytic core and docking of the branch helix into the active site, producing 5'-exon and lariat intron-3'-intermediates.</text>
</comment>
<protein>
    <recommendedName>
        <fullName evidence="8">Splicing factor YJU2</fullName>
    </recommendedName>
</protein>
<comment type="subunit">
    <text evidence="8">Component of the spliceosome. Present in the activated B complex, the catalytically activated B* complex which catalyzes the branching, the catalytic step 1 C complex catalyzing the exon ligation, and the postcatalytic P complex containing the ligated exons (mRNA) and the excised lariat intron.</text>
</comment>
<keyword evidence="11" id="KW-1185">Reference proteome</keyword>
<evidence type="ECO:0000256" key="2">
    <source>
        <dbReference type="ARBA" id="ARBA00022664"/>
    </source>
</evidence>
<evidence type="ECO:0000256" key="1">
    <source>
        <dbReference type="ARBA" id="ARBA00004123"/>
    </source>
</evidence>
<dbReference type="STRING" id="2880.D8LH45"/>
<comment type="similarity">
    <text evidence="8">Belongs to the CWC16 family. YJU2 subfamily.</text>
</comment>
<evidence type="ECO:0000313" key="10">
    <source>
        <dbReference type="EMBL" id="CBN74264.1"/>
    </source>
</evidence>
<dbReference type="EMBL" id="FN649750">
    <property type="protein sequence ID" value="CBN74264.1"/>
    <property type="molecule type" value="Genomic_DNA"/>
</dbReference>
<feature type="compositionally biased region" description="Low complexity" evidence="9">
    <location>
        <begin position="383"/>
        <end position="398"/>
    </location>
</feature>
<evidence type="ECO:0000256" key="5">
    <source>
        <dbReference type="ARBA" id="ARBA00022833"/>
    </source>
</evidence>
<evidence type="ECO:0000256" key="8">
    <source>
        <dbReference type="HAMAP-Rule" id="MF_03226"/>
    </source>
</evidence>
<feature type="binding site" evidence="8">
    <location>
        <position position="80"/>
    </location>
    <ligand>
        <name>Zn(2+)</name>
        <dbReference type="ChEBI" id="CHEBI:29105"/>
    </ligand>
</feature>
<evidence type="ECO:0000256" key="7">
    <source>
        <dbReference type="ARBA" id="ARBA00023242"/>
    </source>
</evidence>
<dbReference type="HAMAP" id="MF_03226">
    <property type="entry name" value="YJU2"/>
    <property type="match status" value="1"/>
</dbReference>
<dbReference type="InterPro" id="IPR043701">
    <property type="entry name" value="Yju2"/>
</dbReference>
<dbReference type="GO" id="GO:0071006">
    <property type="term" value="C:U2-type catalytic step 1 spliceosome"/>
    <property type="evidence" value="ECO:0007669"/>
    <property type="project" value="UniProtKB-UniRule"/>
</dbReference>
<feature type="compositionally biased region" description="Basic residues" evidence="9">
    <location>
        <begin position="361"/>
        <end position="371"/>
    </location>
</feature>
<feature type="compositionally biased region" description="Low complexity" evidence="9">
    <location>
        <begin position="323"/>
        <end position="335"/>
    </location>
</feature>
<evidence type="ECO:0000256" key="4">
    <source>
        <dbReference type="ARBA" id="ARBA00022728"/>
    </source>
</evidence>
<feature type="region of interest" description="Disordered" evidence="9">
    <location>
        <begin position="219"/>
        <end position="423"/>
    </location>
</feature>
<proteinExistence type="inferred from homology"/>
<keyword evidence="6" id="KW-0508">mRNA splicing</keyword>
<feature type="binding site" evidence="8">
    <location>
        <position position="46"/>
    </location>
    <ligand>
        <name>Zn(2+)</name>
        <dbReference type="ChEBI" id="CHEBI:29105"/>
    </ligand>
</feature>
<keyword evidence="7 8" id="KW-0539">Nucleus</keyword>
<feature type="compositionally biased region" description="Polar residues" evidence="9">
    <location>
        <begin position="261"/>
        <end position="270"/>
    </location>
</feature>
<keyword evidence="2" id="KW-0507">mRNA processing</keyword>
<dbReference type="InterPro" id="IPR007590">
    <property type="entry name" value="Saf4/Yju2"/>
</dbReference>
<reference evidence="10 11" key="1">
    <citation type="journal article" date="2010" name="Nature">
        <title>The Ectocarpus genome and the independent evolution of multicellularity in brown algae.</title>
        <authorList>
            <person name="Cock J.M."/>
            <person name="Sterck L."/>
            <person name="Rouze P."/>
            <person name="Scornet D."/>
            <person name="Allen A.E."/>
            <person name="Amoutzias G."/>
            <person name="Anthouard V."/>
            <person name="Artiguenave F."/>
            <person name="Aury J.M."/>
            <person name="Badger J.H."/>
            <person name="Beszteri B."/>
            <person name="Billiau K."/>
            <person name="Bonnet E."/>
            <person name="Bothwell J.H."/>
            <person name="Bowler C."/>
            <person name="Boyen C."/>
            <person name="Brownlee C."/>
            <person name="Carrano C.J."/>
            <person name="Charrier B."/>
            <person name="Cho G.Y."/>
            <person name="Coelho S.M."/>
            <person name="Collen J."/>
            <person name="Corre E."/>
            <person name="Da Silva C."/>
            <person name="Delage L."/>
            <person name="Delaroque N."/>
            <person name="Dittami S.M."/>
            <person name="Doulbeau S."/>
            <person name="Elias M."/>
            <person name="Farnham G."/>
            <person name="Gachon C.M."/>
            <person name="Gschloessl B."/>
            <person name="Heesch S."/>
            <person name="Jabbari K."/>
            <person name="Jubin C."/>
            <person name="Kawai H."/>
            <person name="Kimura K."/>
            <person name="Kloareg B."/>
            <person name="Kupper F.C."/>
            <person name="Lang D."/>
            <person name="Le Bail A."/>
            <person name="Leblanc C."/>
            <person name="Lerouge P."/>
            <person name="Lohr M."/>
            <person name="Lopez P.J."/>
            <person name="Martens C."/>
            <person name="Maumus F."/>
            <person name="Michel G."/>
            <person name="Miranda-Saavedra D."/>
            <person name="Morales J."/>
            <person name="Moreau H."/>
            <person name="Motomura T."/>
            <person name="Nagasato C."/>
            <person name="Napoli C.A."/>
            <person name="Nelson D.R."/>
            <person name="Nyvall-Collen P."/>
            <person name="Peters A.F."/>
            <person name="Pommier C."/>
            <person name="Potin P."/>
            <person name="Poulain J."/>
            <person name="Quesneville H."/>
            <person name="Read B."/>
            <person name="Rensing S.A."/>
            <person name="Ritter A."/>
            <person name="Rousvoal S."/>
            <person name="Samanta M."/>
            <person name="Samson G."/>
            <person name="Schroeder D.C."/>
            <person name="Segurens B."/>
            <person name="Strittmatter M."/>
            <person name="Tonon T."/>
            <person name="Tregear J.W."/>
            <person name="Valentin K."/>
            <person name="von Dassow P."/>
            <person name="Yamagishi T."/>
            <person name="Van de Peer Y."/>
            <person name="Wincker P."/>
        </authorList>
    </citation>
    <scope>NUCLEOTIDE SEQUENCE [LARGE SCALE GENOMIC DNA]</scope>
    <source>
        <strain evidence="11">Ec32 / CCAP1310/4</strain>
    </source>
</reference>
<dbReference type="Pfam" id="PF04502">
    <property type="entry name" value="Saf4_Yju2"/>
    <property type="match status" value="1"/>
</dbReference>
<sequence length="423" mass="45165">MGERKVLCKYFPPDFDPKKVPRLKRDPEKQIGVRMMIPFSMQCNTCGEFMYRGKKFNSLKEDCIGEDYLTIRRFRFYIKCVICSQEITFKTDPEKGDYELETGASRNFESWTDKQATEKEHKEAREEEEKSDNMKQLENRTLDSKIELEIMDALDEIKAVNRRHETVNTEDVLKASAARRNKSVGDKGGAGAGENAEVDAMIANIQFGGSKVRRLVDADEDNSDGAGDTATEANGTNPPSKSFKGKGKKRAAVGGGDGSGSEAQHMTHTFQRARKSVASSSSTGDSQEEEEGEGAGEAKKADSAGSALVSAIEAQARREAEAMKAAVAGSVGTKVVVKHKKKRSSSGIGEAASEAGGGQKTSKKRKKHKSKEKTGAAPKQNGSSEAAAVAPTPAPSATGGAGLGGLNLLGSYASSSDSDGGTT</sequence>
<dbReference type="AlphaFoldDB" id="D8LH45"/>
<feature type="compositionally biased region" description="Low complexity" evidence="9">
    <location>
        <begin position="345"/>
        <end position="354"/>
    </location>
</feature>
<name>D8LH45_ECTSI</name>
<gene>
    <name evidence="10" type="ORF">Esi_0019_0012</name>
</gene>
<feature type="region of interest" description="Disordered" evidence="9">
    <location>
        <begin position="171"/>
        <end position="193"/>
    </location>
</feature>
<dbReference type="InParanoid" id="D8LH45"/>
<keyword evidence="4 8" id="KW-0747">Spliceosome</keyword>
<dbReference type="PANTHER" id="PTHR12111">
    <property type="entry name" value="SPLICING FACTOR YJU2"/>
    <property type="match status" value="1"/>
</dbReference>
<dbReference type="eggNOG" id="KOG2989">
    <property type="taxonomic scope" value="Eukaryota"/>
</dbReference>
<dbReference type="FunCoup" id="D8LH45">
    <property type="interactions" value="318"/>
</dbReference>
<feature type="compositionally biased region" description="Low complexity" evidence="9">
    <location>
        <begin position="303"/>
        <end position="314"/>
    </location>
</feature>
<evidence type="ECO:0000256" key="6">
    <source>
        <dbReference type="ARBA" id="ARBA00023187"/>
    </source>
</evidence>
<dbReference type="EMBL" id="FN648364">
    <property type="protein sequence ID" value="CBN74264.1"/>
    <property type="molecule type" value="Genomic_DNA"/>
</dbReference>
<feature type="compositionally biased region" description="Low complexity" evidence="9">
    <location>
        <begin position="408"/>
        <end position="423"/>
    </location>
</feature>
<keyword evidence="5 8" id="KW-0862">Zinc</keyword>
<dbReference type="OrthoDB" id="674963at2759"/>
<evidence type="ECO:0000313" key="11">
    <source>
        <dbReference type="Proteomes" id="UP000002630"/>
    </source>
</evidence>
<feature type="binding site" evidence="8">
    <location>
        <position position="83"/>
    </location>
    <ligand>
        <name>Zn(2+)</name>
        <dbReference type="ChEBI" id="CHEBI:29105"/>
    </ligand>
</feature>
<evidence type="ECO:0000256" key="3">
    <source>
        <dbReference type="ARBA" id="ARBA00022723"/>
    </source>
</evidence>
<evidence type="ECO:0000256" key="9">
    <source>
        <dbReference type="SAM" id="MobiDB-lite"/>
    </source>
</evidence>
<organism evidence="10 11">
    <name type="scientific">Ectocarpus siliculosus</name>
    <name type="common">Brown alga</name>
    <name type="synonym">Conferva siliculosa</name>
    <dbReference type="NCBI Taxonomy" id="2880"/>
    <lineage>
        <taxon>Eukaryota</taxon>
        <taxon>Sar</taxon>
        <taxon>Stramenopiles</taxon>
        <taxon>Ochrophyta</taxon>
        <taxon>PX clade</taxon>
        <taxon>Phaeophyceae</taxon>
        <taxon>Ectocarpales</taxon>
        <taxon>Ectocarpaceae</taxon>
        <taxon>Ectocarpus</taxon>
    </lineage>
</organism>
<dbReference type="GO" id="GO:0000349">
    <property type="term" value="P:generation of catalytic spliceosome for first transesterification step"/>
    <property type="evidence" value="ECO:0007669"/>
    <property type="project" value="UniProtKB-UniRule"/>
</dbReference>
<feature type="binding site" evidence="8">
    <location>
        <position position="43"/>
    </location>
    <ligand>
        <name>Zn(2+)</name>
        <dbReference type="ChEBI" id="CHEBI:29105"/>
    </ligand>
</feature>
<feature type="region of interest" description="Disordered" evidence="9">
    <location>
        <begin position="109"/>
        <end position="137"/>
    </location>
</feature>
<dbReference type="Proteomes" id="UP000002630">
    <property type="component" value="Linkage Group LG25"/>
</dbReference>
<keyword evidence="3 8" id="KW-0479">Metal-binding</keyword>
<dbReference type="PANTHER" id="PTHR12111:SF1">
    <property type="entry name" value="SPLICING FACTOR YJU2"/>
    <property type="match status" value="1"/>
</dbReference>